<dbReference type="InterPro" id="IPR036412">
    <property type="entry name" value="HAD-like_sf"/>
</dbReference>
<dbReference type="NCBIfam" id="TIGR00685">
    <property type="entry name" value="T6PP"/>
    <property type="match status" value="1"/>
</dbReference>
<comment type="similarity">
    <text evidence="2 4">Belongs to the trehalose phosphatase family.</text>
</comment>
<dbReference type="Pfam" id="PF02358">
    <property type="entry name" value="Trehalose_PPase"/>
    <property type="match status" value="1"/>
</dbReference>
<dbReference type="GeneID" id="93685982"/>
<comment type="function">
    <text evidence="4">Removes the phosphate from trehalose 6-phosphate to produce free trehalose.</text>
</comment>
<evidence type="ECO:0000256" key="2">
    <source>
        <dbReference type="ARBA" id="ARBA00008770"/>
    </source>
</evidence>
<dbReference type="STRING" id="1306953.J121_2664"/>
<dbReference type="EC" id="3.1.3.12" evidence="4"/>
<dbReference type="PANTHER" id="PTHR43768:SF3">
    <property type="entry name" value="TREHALOSE 6-PHOSPHATE PHOSPHATASE"/>
    <property type="match status" value="1"/>
</dbReference>
<proteinExistence type="inferred from homology"/>
<dbReference type="NCBIfam" id="TIGR01484">
    <property type="entry name" value="HAD-SF-IIB"/>
    <property type="match status" value="1"/>
</dbReference>
<comment type="catalytic activity">
    <reaction evidence="4">
        <text>alpha,alpha-trehalose 6-phosphate + H2O = alpha,alpha-trehalose + phosphate</text>
        <dbReference type="Rhea" id="RHEA:23420"/>
        <dbReference type="ChEBI" id="CHEBI:15377"/>
        <dbReference type="ChEBI" id="CHEBI:16551"/>
        <dbReference type="ChEBI" id="CHEBI:43474"/>
        <dbReference type="ChEBI" id="CHEBI:58429"/>
        <dbReference type="EC" id="3.1.3.12"/>
    </reaction>
</comment>
<dbReference type="PATRIC" id="fig|1306953.7.peg.2753"/>
<name>A0A0L1KEV6_9SPHN</name>
<dbReference type="Proteomes" id="UP000037446">
    <property type="component" value="Unassembled WGS sequence"/>
</dbReference>
<reference evidence="5" key="1">
    <citation type="submission" date="2015-02" db="EMBL/GenBank/DDBJ databases">
        <authorList>
            <person name="Chooi Y.-H."/>
        </authorList>
    </citation>
    <scope>NUCLEOTIDE SEQUENCE [LARGE SCALE GENOMIC DNA]</scope>
    <source>
        <strain evidence="5">LAMA 915</strain>
    </source>
</reference>
<accession>A0A0L1KEV6</accession>
<comment type="pathway">
    <text evidence="1 4">Glycan biosynthesis; trehalose biosynthesis.</text>
</comment>
<dbReference type="GO" id="GO:0005992">
    <property type="term" value="P:trehalose biosynthetic process"/>
    <property type="evidence" value="ECO:0007669"/>
    <property type="project" value="UniProtKB-UniPathway"/>
</dbReference>
<dbReference type="InterPro" id="IPR006379">
    <property type="entry name" value="HAD-SF_hydro_IIB"/>
</dbReference>
<keyword evidence="4" id="KW-0479">Metal-binding</keyword>
<keyword evidence="3 4" id="KW-0378">Hydrolase</keyword>
<dbReference type="SUPFAM" id="SSF56784">
    <property type="entry name" value="HAD-like"/>
    <property type="match status" value="1"/>
</dbReference>
<evidence type="ECO:0000256" key="1">
    <source>
        <dbReference type="ARBA" id="ARBA00005199"/>
    </source>
</evidence>
<dbReference type="Gene3D" id="3.40.50.1000">
    <property type="entry name" value="HAD superfamily/HAD-like"/>
    <property type="match status" value="1"/>
</dbReference>
<evidence type="ECO:0000313" key="6">
    <source>
        <dbReference type="Proteomes" id="UP000037446"/>
    </source>
</evidence>
<dbReference type="PANTHER" id="PTHR43768">
    <property type="entry name" value="TREHALOSE 6-PHOSPHATE PHOSPHATASE"/>
    <property type="match status" value="1"/>
</dbReference>
<comment type="caution">
    <text evidence="5">The sequence shown here is derived from an EMBL/GenBank/DDBJ whole genome shotgun (WGS) entry which is preliminary data.</text>
</comment>
<dbReference type="InterPro" id="IPR003337">
    <property type="entry name" value="Trehalose_PPase"/>
</dbReference>
<dbReference type="UniPathway" id="UPA00299"/>
<sequence>MDGSTTLPPPPPLAQLLDRGPAALFLDFDGTLVEIAPRPGDIHVPEGLLDRLHALRDRLEGRLALVSGRALDDLTGHLGEPAICRAGSHGASRFLADGTRLGDEPRGLSEASVDELRAFAEAHGLFYETKTHGGALHFRGAPEKREATLAFAEEFAASRELCVTSGKGVAELVRPGATKAAAVSAFMEVAPFAGAVPVFIGDDVTDEDGFAGAGEHGGFGIAVGERPSRQARYGLDSVAAVHHWLEI</sequence>
<gene>
    <name evidence="5" type="ORF">J121_2664</name>
</gene>
<comment type="cofactor">
    <cofactor evidence="4">
        <name>Mg(2+)</name>
        <dbReference type="ChEBI" id="CHEBI:18420"/>
    </cofactor>
</comment>
<evidence type="ECO:0000313" key="5">
    <source>
        <dbReference type="EMBL" id="KNH02414.1"/>
    </source>
</evidence>
<dbReference type="EMBL" id="JYNE01000023">
    <property type="protein sequence ID" value="KNH02414.1"/>
    <property type="molecule type" value="Genomic_DNA"/>
</dbReference>
<dbReference type="Gene3D" id="3.30.70.1020">
    <property type="entry name" value="Trehalose-6-phosphate phosphatase related protein, domain 2"/>
    <property type="match status" value="1"/>
</dbReference>
<keyword evidence="4" id="KW-0460">Magnesium</keyword>
<dbReference type="RefSeq" id="WP_050600324.1">
    <property type="nucleotide sequence ID" value="NZ_JYNE01000023.1"/>
</dbReference>
<protein>
    <recommendedName>
        <fullName evidence="4">Trehalose 6-phosphate phosphatase</fullName>
        <ecNumber evidence="4">3.1.3.12</ecNumber>
    </recommendedName>
</protein>
<evidence type="ECO:0000256" key="3">
    <source>
        <dbReference type="ARBA" id="ARBA00022801"/>
    </source>
</evidence>
<dbReference type="AlphaFoldDB" id="A0A0L1KEV6"/>
<dbReference type="GO" id="GO:0004805">
    <property type="term" value="F:trehalose-phosphatase activity"/>
    <property type="evidence" value="ECO:0007669"/>
    <property type="project" value="UniProtKB-EC"/>
</dbReference>
<dbReference type="InterPro" id="IPR044651">
    <property type="entry name" value="OTSB-like"/>
</dbReference>
<dbReference type="InterPro" id="IPR023214">
    <property type="entry name" value="HAD_sf"/>
</dbReference>
<organism evidence="5 6">
    <name type="scientific">Qipengyuania citrea LAMA 915</name>
    <dbReference type="NCBI Taxonomy" id="1306953"/>
    <lineage>
        <taxon>Bacteria</taxon>
        <taxon>Pseudomonadati</taxon>
        <taxon>Pseudomonadota</taxon>
        <taxon>Alphaproteobacteria</taxon>
        <taxon>Sphingomonadales</taxon>
        <taxon>Erythrobacteraceae</taxon>
        <taxon>Qipengyuania</taxon>
    </lineage>
</organism>
<dbReference type="GO" id="GO:0046872">
    <property type="term" value="F:metal ion binding"/>
    <property type="evidence" value="ECO:0007669"/>
    <property type="project" value="UniProtKB-KW"/>
</dbReference>
<evidence type="ECO:0000256" key="4">
    <source>
        <dbReference type="RuleBase" id="RU361117"/>
    </source>
</evidence>